<comment type="similarity">
    <text evidence="2 9">Belongs to the SIS family. GutQ/KpsF subfamily.</text>
</comment>
<dbReference type="HOGENOM" id="CLU_040681_13_1_6"/>
<comment type="pathway">
    <text evidence="1">Bacterial outer membrane biogenesis; lipopolysaccharide biosynthesis.</text>
</comment>
<dbReference type="SUPFAM" id="SSF54631">
    <property type="entry name" value="CBS-domain pair"/>
    <property type="match status" value="1"/>
</dbReference>
<dbReference type="KEGG" id="esa:ESA_03590"/>
<organism evidence="15 16">
    <name type="scientific">Cronobacter sakazakii (strain ATCC BAA-894)</name>
    <name type="common">Enterobacter sakazakii</name>
    <dbReference type="NCBI Taxonomy" id="290339"/>
    <lineage>
        <taxon>Bacteria</taxon>
        <taxon>Pseudomonadati</taxon>
        <taxon>Pseudomonadota</taxon>
        <taxon>Gammaproteobacteria</taxon>
        <taxon>Enterobacterales</taxon>
        <taxon>Enterobacteriaceae</taxon>
        <taxon>Cronobacter</taxon>
    </lineage>
</organism>
<comment type="catalytic activity">
    <reaction evidence="9">
        <text>D-arabinose 5-phosphate = D-ribulose 5-phosphate</text>
        <dbReference type="Rhea" id="RHEA:23104"/>
        <dbReference type="ChEBI" id="CHEBI:57693"/>
        <dbReference type="ChEBI" id="CHEBI:58121"/>
        <dbReference type="EC" id="5.3.1.13"/>
    </reaction>
</comment>
<evidence type="ECO:0000313" key="16">
    <source>
        <dbReference type="Proteomes" id="UP000000260"/>
    </source>
</evidence>
<dbReference type="PIRSF" id="PIRSF004692">
    <property type="entry name" value="KdsD_KpsF"/>
    <property type="match status" value="1"/>
</dbReference>
<dbReference type="Pfam" id="PF01380">
    <property type="entry name" value="SIS"/>
    <property type="match status" value="1"/>
</dbReference>
<dbReference type="InterPro" id="IPR035474">
    <property type="entry name" value="SIS_Kpsf"/>
</dbReference>
<feature type="domain" description="CBS" evidence="13">
    <location>
        <begin position="283"/>
        <end position="334"/>
    </location>
</feature>
<dbReference type="InterPro" id="IPR001347">
    <property type="entry name" value="SIS_dom"/>
</dbReference>
<evidence type="ECO:0000256" key="5">
    <source>
        <dbReference type="ARBA" id="ARBA00022985"/>
    </source>
</evidence>
<dbReference type="PROSITE" id="PS51371">
    <property type="entry name" value="CBS"/>
    <property type="match status" value="2"/>
</dbReference>
<dbReference type="SUPFAM" id="SSF53697">
    <property type="entry name" value="SIS domain"/>
    <property type="match status" value="1"/>
</dbReference>
<keyword evidence="5" id="KW-0448">Lipopolysaccharide biosynthesis</keyword>
<evidence type="ECO:0000256" key="12">
    <source>
        <dbReference type="PROSITE-ProRule" id="PRU00703"/>
    </source>
</evidence>
<dbReference type="FunFam" id="3.10.580.10:FF:000007">
    <property type="entry name" value="Arabinose 5-phosphate isomerase"/>
    <property type="match status" value="1"/>
</dbReference>
<evidence type="ECO:0000256" key="11">
    <source>
        <dbReference type="PIRSR" id="PIRSR004692-3"/>
    </source>
</evidence>
<evidence type="ECO:0000256" key="7">
    <source>
        <dbReference type="ARBA" id="ARBA00023235"/>
    </source>
</evidence>
<proteinExistence type="inferred from homology"/>
<protein>
    <recommendedName>
        <fullName evidence="9">Arabinose 5-phosphate isomerase</fullName>
        <shortName evidence="9">API</shortName>
        <ecNumber evidence="9">5.3.1.13</ecNumber>
    </recommendedName>
</protein>
<feature type="site" description="Catalytically relevant" evidence="11">
    <location>
        <position position="158"/>
    </location>
</feature>
<dbReference type="GO" id="GO:0009103">
    <property type="term" value="P:lipopolysaccharide biosynthetic process"/>
    <property type="evidence" value="ECO:0007669"/>
    <property type="project" value="UniProtKB-KW"/>
</dbReference>
<evidence type="ECO:0000259" key="14">
    <source>
        <dbReference type="PROSITE" id="PS51464"/>
    </source>
</evidence>
<feature type="site" description="Catalytically relevant" evidence="11">
    <location>
        <position position="117"/>
    </location>
</feature>
<evidence type="ECO:0000256" key="10">
    <source>
        <dbReference type="PIRSR" id="PIRSR004692-2"/>
    </source>
</evidence>
<keyword evidence="10" id="KW-0862">Zinc</keyword>
<comment type="subunit">
    <text evidence="3">Homotetramer.</text>
</comment>
<evidence type="ECO:0000256" key="1">
    <source>
        <dbReference type="ARBA" id="ARBA00004756"/>
    </source>
</evidence>
<evidence type="ECO:0000256" key="3">
    <source>
        <dbReference type="ARBA" id="ARBA00011881"/>
    </source>
</evidence>
<dbReference type="Gene3D" id="3.40.50.10490">
    <property type="entry name" value="Glucose-6-phosphate isomerase like protein, domain 1"/>
    <property type="match status" value="1"/>
</dbReference>
<keyword evidence="16" id="KW-1185">Reference proteome</keyword>
<dbReference type="CDD" id="cd05014">
    <property type="entry name" value="SIS_Kpsf"/>
    <property type="match status" value="1"/>
</dbReference>
<dbReference type="InterPro" id="IPR000644">
    <property type="entry name" value="CBS_dom"/>
</dbReference>
<evidence type="ECO:0000259" key="13">
    <source>
        <dbReference type="PROSITE" id="PS51371"/>
    </source>
</evidence>
<dbReference type="GO" id="GO:0019146">
    <property type="term" value="F:arabinose-5-phosphate isomerase activity"/>
    <property type="evidence" value="ECO:0007669"/>
    <property type="project" value="UniProtKB-EC"/>
</dbReference>
<sequence length="334" mass="35903">MNRNRIMSQLDLPPGFDFEQAGKEVLTIERAGLEQLDQYINADFARACESMFYCRGKVVVMGMGKSGHIGKKMAATLASTGTPSFFVHPAEASHGDLGMVSAQDIVIAISNSGESNEILALIPVLKRLQVQLICMTGRPESAMAKAADIHLCVKVPHEACPLGLAPTSSTTATLVMGDALAVALLKARGFTAEDFALSHPGGALGRKLLLRVNDIMHTGDEIPHVSKEASLRDALLEITRKNLGMTVICDDLMKIEGVFTDGDLRRVFDMGGDLHQMKIVDVMTPGGIRVRPGTLAVDALNLMQSRHITSVMVADGDQLRGVIHMHDLLRAGVV</sequence>
<feature type="domain" description="CBS" evidence="13">
    <location>
        <begin position="216"/>
        <end position="274"/>
    </location>
</feature>
<gene>
    <name evidence="15" type="ordered locus">ESA_03590</name>
</gene>
<dbReference type="InterPro" id="IPR050986">
    <property type="entry name" value="GutQ/KpsF_isomerases"/>
</dbReference>
<dbReference type="PANTHER" id="PTHR42745:SF1">
    <property type="entry name" value="ARABINOSE 5-PHOSPHATE ISOMERASE KDSD"/>
    <property type="match status" value="1"/>
</dbReference>
<feature type="binding site" evidence="10">
    <location>
        <position position="88"/>
    </location>
    <ligand>
        <name>Zn(2+)</name>
        <dbReference type="ChEBI" id="CHEBI:29105"/>
    </ligand>
</feature>
<feature type="site" description="Catalytically relevant" evidence="11">
    <location>
        <position position="199"/>
    </location>
</feature>
<evidence type="ECO:0000256" key="6">
    <source>
        <dbReference type="ARBA" id="ARBA00023122"/>
    </source>
</evidence>
<dbReference type="FunFam" id="3.40.50.10490:FF:000011">
    <property type="entry name" value="Arabinose 5-phosphate isomerase"/>
    <property type="match status" value="1"/>
</dbReference>
<dbReference type="NCBIfam" id="TIGR00393">
    <property type="entry name" value="kpsF"/>
    <property type="match status" value="1"/>
</dbReference>
<dbReference type="InterPro" id="IPR046348">
    <property type="entry name" value="SIS_dom_sf"/>
</dbReference>
<evidence type="ECO:0000256" key="8">
    <source>
        <dbReference type="ARBA" id="ARBA00060658"/>
    </source>
</evidence>
<feature type="site" description="Catalytically relevant" evidence="11">
    <location>
        <position position="65"/>
    </location>
</feature>
<dbReference type="AlphaFoldDB" id="A7MJE1"/>
<keyword evidence="7 9" id="KW-0413">Isomerase</keyword>
<dbReference type="PANTHER" id="PTHR42745">
    <property type="match status" value="1"/>
</dbReference>
<dbReference type="Pfam" id="PF00571">
    <property type="entry name" value="CBS"/>
    <property type="match status" value="2"/>
</dbReference>
<keyword evidence="4" id="KW-0677">Repeat</keyword>
<dbReference type="GO" id="GO:0097367">
    <property type="term" value="F:carbohydrate derivative binding"/>
    <property type="evidence" value="ECO:0007669"/>
    <property type="project" value="InterPro"/>
</dbReference>
<dbReference type="EC" id="5.3.1.13" evidence="9"/>
<keyword evidence="10" id="KW-0479">Metal-binding</keyword>
<reference evidence="15 16" key="1">
    <citation type="journal article" date="2010" name="PLoS ONE">
        <title>Genome sequence of Cronobacter sakazakii BAA-894 and comparative genomic hybridization analysis with other Cronobacter species.</title>
        <authorList>
            <person name="Kucerova E."/>
            <person name="Clifton S.W."/>
            <person name="Xia X.Q."/>
            <person name="Long F."/>
            <person name="Porwollik S."/>
            <person name="Fulton L."/>
            <person name="Fronick C."/>
            <person name="Minx P."/>
            <person name="Kyung K."/>
            <person name="Warren W."/>
            <person name="Fulton R."/>
            <person name="Feng D."/>
            <person name="Wollam A."/>
            <person name="Shah N."/>
            <person name="Bhonagiri V."/>
            <person name="Nash W.E."/>
            <person name="Hallsworth-Pepin K."/>
            <person name="Wilson R.K."/>
            <person name="McClelland M."/>
            <person name="Forsythe S.J."/>
        </authorList>
    </citation>
    <scope>NUCLEOTIDE SEQUENCE [LARGE SCALE GENOMIC DNA]</scope>
    <source>
        <strain evidence="15 16">ATCC BAA-894</strain>
    </source>
</reference>
<accession>A7MJE1</accession>
<dbReference type="InterPro" id="IPR004800">
    <property type="entry name" value="KdsD/KpsF-type"/>
</dbReference>
<dbReference type="CDD" id="cd04604">
    <property type="entry name" value="CBS_pair_SIS_assoc"/>
    <property type="match status" value="1"/>
</dbReference>
<evidence type="ECO:0000256" key="2">
    <source>
        <dbReference type="ARBA" id="ARBA00008165"/>
    </source>
</evidence>
<feature type="domain" description="SIS" evidence="14">
    <location>
        <begin position="47"/>
        <end position="190"/>
    </location>
</feature>
<evidence type="ECO:0000256" key="4">
    <source>
        <dbReference type="ARBA" id="ARBA00022737"/>
    </source>
</evidence>
<dbReference type="PROSITE" id="PS51464">
    <property type="entry name" value="SIS"/>
    <property type="match status" value="1"/>
</dbReference>
<dbReference type="GO" id="GO:0046872">
    <property type="term" value="F:metal ion binding"/>
    <property type="evidence" value="ECO:0007669"/>
    <property type="project" value="UniProtKB-KW"/>
</dbReference>
<evidence type="ECO:0000256" key="9">
    <source>
        <dbReference type="PIRNR" id="PIRNR004692"/>
    </source>
</evidence>
<dbReference type="InterPro" id="IPR046342">
    <property type="entry name" value="CBS_dom_sf"/>
</dbReference>
<dbReference type="Proteomes" id="UP000000260">
    <property type="component" value="Chromosome"/>
</dbReference>
<keyword evidence="6 12" id="KW-0129">CBS domain</keyword>
<name>A7MJE1_CROS8</name>
<dbReference type="NCBIfam" id="NF008141">
    <property type="entry name" value="PRK10892.1"/>
    <property type="match status" value="1"/>
</dbReference>
<dbReference type="EMBL" id="CP000783">
    <property type="protein sequence ID" value="ABU78801.1"/>
    <property type="molecule type" value="Genomic_DNA"/>
</dbReference>
<dbReference type="Gene3D" id="3.10.580.10">
    <property type="entry name" value="CBS-domain"/>
    <property type="match status" value="1"/>
</dbReference>
<comment type="pathway">
    <text evidence="8">Carbohydrate biosynthesis; 3-deoxy-D-manno-octulosonate biosynthesis; 3-deoxy-D-manno-octulosonate from D-ribulose 5-phosphate: step 1/3.</text>
</comment>
<evidence type="ECO:0000313" key="15">
    <source>
        <dbReference type="EMBL" id="ABU78801.1"/>
    </source>
</evidence>